<protein>
    <submittedName>
        <fullName evidence="5">CubicO group peptidase (Beta-lactamase class C family)</fullName>
    </submittedName>
</protein>
<dbReference type="EMBL" id="JACHHZ010000007">
    <property type="protein sequence ID" value="MBB6096271.1"/>
    <property type="molecule type" value="Genomic_DNA"/>
</dbReference>
<dbReference type="Pfam" id="PF00144">
    <property type="entry name" value="Beta-lactamase"/>
    <property type="match status" value="1"/>
</dbReference>
<dbReference type="GO" id="GO:0016020">
    <property type="term" value="C:membrane"/>
    <property type="evidence" value="ECO:0007669"/>
    <property type="project" value="UniProtKB-SubCell"/>
</dbReference>
<keyword evidence="3" id="KW-0732">Signal</keyword>
<dbReference type="InterPro" id="IPR050491">
    <property type="entry name" value="AmpC-like"/>
</dbReference>
<accession>A0A841HSB1</accession>
<evidence type="ECO:0000256" key="3">
    <source>
        <dbReference type="SAM" id="SignalP"/>
    </source>
</evidence>
<comment type="caution">
    <text evidence="5">The sequence shown here is derived from an EMBL/GenBank/DDBJ whole genome shotgun (WGS) entry which is preliminary data.</text>
</comment>
<keyword evidence="2" id="KW-0472">Membrane</keyword>
<dbReference type="Proteomes" id="UP000588068">
    <property type="component" value="Unassembled WGS sequence"/>
</dbReference>
<feature type="chain" id="PRO_5032545268" evidence="3">
    <location>
        <begin position="21"/>
        <end position="396"/>
    </location>
</feature>
<evidence type="ECO:0000259" key="4">
    <source>
        <dbReference type="Pfam" id="PF00144"/>
    </source>
</evidence>
<evidence type="ECO:0000313" key="6">
    <source>
        <dbReference type="Proteomes" id="UP000588068"/>
    </source>
</evidence>
<dbReference type="RefSeq" id="WP_184335662.1">
    <property type="nucleotide sequence ID" value="NZ_JACHHZ010000007.1"/>
</dbReference>
<dbReference type="PANTHER" id="PTHR46825:SF11">
    <property type="entry name" value="PENICILLIN-BINDING PROTEIN 4"/>
    <property type="match status" value="1"/>
</dbReference>
<sequence length="396" mass="41582">MPKSAKNAAVALVAASLWLASCGGDDKGNRGPPPMPVPPAPAAGVVGDNRLAELAEWARDTQDVPAMAVVLVRNGQIAESVVVGRRSAASSVPVTLSDRWHMGSLTKAMTATLAAVLVEDGVIDWDTTAQQVWPEAASQMHADFRDATLRQFLSHTSGLRRDDNFGPAQDGAPGTVTEKRRAWAVDLLSHGALVNRGVFSYSNVGYMIAGAMLEARGGASWETLLTDRVFAPLGMVRSGFGAPGTAGQLDQPLGHRSESRGFSPVDLTNPDANIPIAVGPAGSVHTTLDDYARFMLAHIDGERGTPNLVSVESYRVLHEGVGGNYALGWGAQSALSTLGAAGLTHTGTIGLWYSLVWLAPTLDAGVMIAVNGGGDRSLAAIEQMDLLMRQRVMASR</sequence>
<dbReference type="SUPFAM" id="SSF56601">
    <property type="entry name" value="beta-lactamase/transpeptidase-like"/>
    <property type="match status" value="1"/>
</dbReference>
<name>A0A841HSB1_9GAMM</name>
<reference evidence="5 6" key="1">
    <citation type="submission" date="2020-08" db="EMBL/GenBank/DDBJ databases">
        <title>Genomic Encyclopedia of Type Strains, Phase IV (KMG-IV): sequencing the most valuable type-strain genomes for metagenomic binning, comparative biology and taxonomic classification.</title>
        <authorList>
            <person name="Goeker M."/>
        </authorList>
    </citation>
    <scope>NUCLEOTIDE SEQUENCE [LARGE SCALE GENOMIC DNA]</scope>
    <source>
        <strain evidence="5 6">DSM 26723</strain>
    </source>
</reference>
<dbReference type="PANTHER" id="PTHR46825">
    <property type="entry name" value="D-ALANYL-D-ALANINE-CARBOXYPEPTIDASE/ENDOPEPTIDASE AMPH"/>
    <property type="match status" value="1"/>
</dbReference>
<dbReference type="PROSITE" id="PS51257">
    <property type="entry name" value="PROKAR_LIPOPROTEIN"/>
    <property type="match status" value="1"/>
</dbReference>
<comment type="subcellular location">
    <subcellularLocation>
        <location evidence="1">Membrane</location>
    </subcellularLocation>
</comment>
<evidence type="ECO:0000313" key="5">
    <source>
        <dbReference type="EMBL" id="MBB6096271.1"/>
    </source>
</evidence>
<evidence type="ECO:0000256" key="2">
    <source>
        <dbReference type="ARBA" id="ARBA00023136"/>
    </source>
</evidence>
<organism evidence="5 6">
    <name type="scientific">Povalibacter uvarum</name>
    <dbReference type="NCBI Taxonomy" id="732238"/>
    <lineage>
        <taxon>Bacteria</taxon>
        <taxon>Pseudomonadati</taxon>
        <taxon>Pseudomonadota</taxon>
        <taxon>Gammaproteobacteria</taxon>
        <taxon>Steroidobacterales</taxon>
        <taxon>Steroidobacteraceae</taxon>
        <taxon>Povalibacter</taxon>
    </lineage>
</organism>
<feature type="signal peptide" evidence="3">
    <location>
        <begin position="1"/>
        <end position="20"/>
    </location>
</feature>
<evidence type="ECO:0000256" key="1">
    <source>
        <dbReference type="ARBA" id="ARBA00004370"/>
    </source>
</evidence>
<gene>
    <name evidence="5" type="ORF">HNQ60_005193</name>
</gene>
<proteinExistence type="predicted"/>
<feature type="domain" description="Beta-lactamase-related" evidence="4">
    <location>
        <begin position="59"/>
        <end position="375"/>
    </location>
</feature>
<dbReference type="InterPro" id="IPR001466">
    <property type="entry name" value="Beta-lactam-related"/>
</dbReference>
<dbReference type="AlphaFoldDB" id="A0A841HSB1"/>
<keyword evidence="6" id="KW-1185">Reference proteome</keyword>
<dbReference type="InterPro" id="IPR012338">
    <property type="entry name" value="Beta-lactam/transpept-like"/>
</dbReference>
<dbReference type="Gene3D" id="3.40.710.10">
    <property type="entry name" value="DD-peptidase/beta-lactamase superfamily"/>
    <property type="match status" value="1"/>
</dbReference>